<evidence type="ECO:0000313" key="4">
    <source>
        <dbReference type="EMBL" id="KKL83239.1"/>
    </source>
</evidence>
<organism evidence="4">
    <name type="scientific">marine sediment metagenome</name>
    <dbReference type="NCBI Taxonomy" id="412755"/>
    <lineage>
        <taxon>unclassified sequences</taxon>
        <taxon>metagenomes</taxon>
        <taxon>ecological metagenomes</taxon>
    </lineage>
</organism>
<gene>
    <name evidence="4" type="ORF">LCGC14_1976740</name>
</gene>
<evidence type="ECO:0000256" key="2">
    <source>
        <dbReference type="SAM" id="Phobius"/>
    </source>
</evidence>
<keyword evidence="2" id="KW-0812">Transmembrane</keyword>
<evidence type="ECO:0000259" key="3">
    <source>
        <dbReference type="Pfam" id="PF20155"/>
    </source>
</evidence>
<name>A0A0F9FA37_9ZZZZ</name>
<feature type="transmembrane region" description="Helical" evidence="2">
    <location>
        <begin position="155"/>
        <end position="178"/>
    </location>
</feature>
<feature type="coiled-coil region" evidence="1">
    <location>
        <begin position="184"/>
        <end position="211"/>
    </location>
</feature>
<dbReference type="InterPro" id="IPR013491">
    <property type="entry name" value="Tape_meas_N"/>
</dbReference>
<feature type="transmembrane region" description="Helical" evidence="2">
    <location>
        <begin position="127"/>
        <end position="149"/>
    </location>
</feature>
<feature type="non-terminal residue" evidence="4">
    <location>
        <position position="531"/>
    </location>
</feature>
<keyword evidence="1" id="KW-0175">Coiled coil</keyword>
<reference evidence="4" key="1">
    <citation type="journal article" date="2015" name="Nature">
        <title>Complex archaea that bridge the gap between prokaryotes and eukaryotes.</title>
        <authorList>
            <person name="Spang A."/>
            <person name="Saw J.H."/>
            <person name="Jorgensen S.L."/>
            <person name="Zaremba-Niedzwiedzka K."/>
            <person name="Martijn J."/>
            <person name="Lind A.E."/>
            <person name="van Eijk R."/>
            <person name="Schleper C."/>
            <person name="Guy L."/>
            <person name="Ettema T.J."/>
        </authorList>
    </citation>
    <scope>NUCLEOTIDE SEQUENCE</scope>
</reference>
<dbReference type="NCBIfam" id="TIGR02675">
    <property type="entry name" value="tape_meas_nterm"/>
    <property type="match status" value="1"/>
</dbReference>
<feature type="domain" description="Tape measure protein N-terminal" evidence="3">
    <location>
        <begin position="176"/>
        <end position="367"/>
    </location>
</feature>
<sequence>MATQINISTISALKAIKNLRDITKEMTRAMGGLSTKIVKFETNLQGASRGASALARSSARQLEAQRKLTRNTNTLNRRLVKQMQTLKGVTVATKTQTAASRKLSVSTKRVAKDTKGFGAQIRNLGSAAVFAVGPLSGIGARVVAFGAVAERSGKSVAFIAIALTGLTIALAAGIRTAIKAGIEYKRFQNTMEAATGSVEKAAQELDFLARQSQALGLDLKVVAGQFAQLSASAKQTSLEGLGVRQIFTAVSKASLVLGLSADQTQGAFRALVQIMSKGTVQSEELRGQLGERIPGAFRIAARAMGVTTRELGKMLEQGEVLSDEFLPKFALELEKAFGPQAAAAIGQVGAATNVMSTEFFLLAKDMDTTFKFSEKLASSLRFVADILKRLRGEVVLTQEEMLDLSVNVDRLNKALALRGALQAKAAAGGVGGILANPAITADRLKTVNALIAELTKFLRDLLGLGPVNIGVDRAGAEQVDAFSKKIKELDKSISNLRGQMSILGDTSKNTFQKLDAVDKARQKFEALNAAI</sequence>
<protein>
    <recommendedName>
        <fullName evidence="3">Tape measure protein N-terminal domain-containing protein</fullName>
    </recommendedName>
</protein>
<keyword evidence="2" id="KW-0472">Membrane</keyword>
<accession>A0A0F9FA37</accession>
<dbReference type="EMBL" id="LAZR01022037">
    <property type="protein sequence ID" value="KKL83239.1"/>
    <property type="molecule type" value="Genomic_DNA"/>
</dbReference>
<dbReference type="AlphaFoldDB" id="A0A0F9FA37"/>
<proteinExistence type="predicted"/>
<keyword evidence="2" id="KW-1133">Transmembrane helix</keyword>
<dbReference type="Pfam" id="PF20155">
    <property type="entry name" value="TMP_3"/>
    <property type="match status" value="1"/>
</dbReference>
<evidence type="ECO:0000256" key="1">
    <source>
        <dbReference type="SAM" id="Coils"/>
    </source>
</evidence>
<comment type="caution">
    <text evidence="4">The sequence shown here is derived from an EMBL/GenBank/DDBJ whole genome shotgun (WGS) entry which is preliminary data.</text>
</comment>